<dbReference type="AlphaFoldDB" id="A0A6J4L2K4"/>
<proteinExistence type="predicted"/>
<keyword evidence="1" id="KW-0812">Transmembrane</keyword>
<feature type="transmembrane region" description="Helical" evidence="1">
    <location>
        <begin position="198"/>
        <end position="217"/>
    </location>
</feature>
<evidence type="ECO:0000256" key="1">
    <source>
        <dbReference type="SAM" id="Phobius"/>
    </source>
</evidence>
<evidence type="ECO:0008006" key="3">
    <source>
        <dbReference type="Google" id="ProtNLM"/>
    </source>
</evidence>
<gene>
    <name evidence="2" type="ORF">AVDCRST_MAG40-1443</name>
</gene>
<feature type="transmembrane region" description="Helical" evidence="1">
    <location>
        <begin position="139"/>
        <end position="165"/>
    </location>
</feature>
<protein>
    <recommendedName>
        <fullName evidence="3">Glycosyltransferase RgtA/B/C/D-like domain-containing protein</fullName>
    </recommendedName>
</protein>
<evidence type="ECO:0000313" key="2">
    <source>
        <dbReference type="EMBL" id="CAA9320594.1"/>
    </source>
</evidence>
<organism evidence="2">
    <name type="scientific">uncultured Gemmatimonadaceae bacterium</name>
    <dbReference type="NCBI Taxonomy" id="246130"/>
    <lineage>
        <taxon>Bacteria</taxon>
        <taxon>Pseudomonadati</taxon>
        <taxon>Gemmatimonadota</taxon>
        <taxon>Gemmatimonadia</taxon>
        <taxon>Gemmatimonadales</taxon>
        <taxon>Gemmatimonadaceae</taxon>
        <taxon>environmental samples</taxon>
    </lineage>
</organism>
<dbReference type="EMBL" id="CADCTX010000457">
    <property type="protein sequence ID" value="CAA9320594.1"/>
    <property type="molecule type" value="Genomic_DNA"/>
</dbReference>
<feature type="non-terminal residue" evidence="2">
    <location>
        <position position="1"/>
    </location>
</feature>
<name>A0A6J4L2K4_9BACT</name>
<feature type="transmembrane region" description="Helical" evidence="1">
    <location>
        <begin position="6"/>
        <end position="28"/>
    </location>
</feature>
<feature type="transmembrane region" description="Helical" evidence="1">
    <location>
        <begin position="100"/>
        <end position="118"/>
    </location>
</feature>
<feature type="transmembrane region" description="Helical" evidence="1">
    <location>
        <begin position="35"/>
        <end position="54"/>
    </location>
</feature>
<accession>A0A6J4L2K4</accession>
<sequence length="377" mass="40465">LCTSLTVLSHLGTAPFVAFSIALLFLAYGRHRHGVLSSAVVAVATVILTAPWWATVIQTHGLGPMLAASASGGSVFSDPMVRYETKLLLLRLGIGMTSEPWFPVILTLAIAGTLVALLRRRLLILPAWWLAIIVLDPRARMTLATLPVAMLAGLAVSELLLPMLLGRWPGREPAPRDDGRGVRELRVSDAPGGRAARLAPAAVLLGLLSYSALGAVVTRADLANENQVLRSLTPADRAAMRWVRERTPPASRFALVTGSGGLWANDRHAEWFPVLAARRSVGTVQGTEWLARGTFAARVESAELLQECRTAGASCLEGWARDNRAPFTHVYLPKEPDPDAQCCRALLAALRADTRYTTLYDGPGAAVFAAPRPVAVR</sequence>
<keyword evidence="1" id="KW-1133">Transmembrane helix</keyword>
<reference evidence="2" key="1">
    <citation type="submission" date="2020-02" db="EMBL/GenBank/DDBJ databases">
        <authorList>
            <person name="Meier V. D."/>
        </authorList>
    </citation>
    <scope>NUCLEOTIDE SEQUENCE</scope>
    <source>
        <strain evidence="2">AVDCRST_MAG40</strain>
    </source>
</reference>
<keyword evidence="1" id="KW-0472">Membrane</keyword>